<name>A0AAV4B9F3_9GAST</name>
<protein>
    <submittedName>
        <fullName evidence="2">Uncharacterized protein</fullName>
    </submittedName>
</protein>
<evidence type="ECO:0000313" key="3">
    <source>
        <dbReference type="Proteomes" id="UP000735302"/>
    </source>
</evidence>
<proteinExistence type="predicted"/>
<gene>
    <name evidence="2" type="ORF">PoB_004256200</name>
</gene>
<feature type="region of interest" description="Disordered" evidence="1">
    <location>
        <begin position="1"/>
        <end position="46"/>
    </location>
</feature>
<evidence type="ECO:0000256" key="1">
    <source>
        <dbReference type="SAM" id="MobiDB-lite"/>
    </source>
</evidence>
<dbReference type="AlphaFoldDB" id="A0AAV4B9F3"/>
<reference evidence="2 3" key="1">
    <citation type="journal article" date="2021" name="Elife">
        <title>Chloroplast acquisition without the gene transfer in kleptoplastic sea slugs, Plakobranchus ocellatus.</title>
        <authorList>
            <person name="Maeda T."/>
            <person name="Takahashi S."/>
            <person name="Yoshida T."/>
            <person name="Shimamura S."/>
            <person name="Takaki Y."/>
            <person name="Nagai Y."/>
            <person name="Toyoda A."/>
            <person name="Suzuki Y."/>
            <person name="Arimoto A."/>
            <person name="Ishii H."/>
            <person name="Satoh N."/>
            <person name="Nishiyama T."/>
            <person name="Hasebe M."/>
            <person name="Maruyama T."/>
            <person name="Minagawa J."/>
            <person name="Obokata J."/>
            <person name="Shigenobu S."/>
        </authorList>
    </citation>
    <scope>NUCLEOTIDE SEQUENCE [LARGE SCALE GENOMIC DNA]</scope>
</reference>
<keyword evidence="3" id="KW-1185">Reference proteome</keyword>
<dbReference type="EMBL" id="BLXT01004644">
    <property type="protein sequence ID" value="GFO16057.1"/>
    <property type="molecule type" value="Genomic_DNA"/>
</dbReference>
<feature type="compositionally biased region" description="Acidic residues" evidence="1">
    <location>
        <begin position="8"/>
        <end position="45"/>
    </location>
</feature>
<dbReference type="Proteomes" id="UP000735302">
    <property type="component" value="Unassembled WGS sequence"/>
</dbReference>
<sequence>MKICYSDIDLDDDNNIDDVNDEDGGGGGNDDDDGDDDDDDDDDDSLATTSLRMKIRTKNFAGGWDEIQTDFVDDVEK</sequence>
<comment type="caution">
    <text evidence="2">The sequence shown here is derived from an EMBL/GenBank/DDBJ whole genome shotgun (WGS) entry which is preliminary data.</text>
</comment>
<evidence type="ECO:0000313" key="2">
    <source>
        <dbReference type="EMBL" id="GFO16057.1"/>
    </source>
</evidence>
<accession>A0AAV4B9F3</accession>
<organism evidence="2 3">
    <name type="scientific">Plakobranchus ocellatus</name>
    <dbReference type="NCBI Taxonomy" id="259542"/>
    <lineage>
        <taxon>Eukaryota</taxon>
        <taxon>Metazoa</taxon>
        <taxon>Spiralia</taxon>
        <taxon>Lophotrochozoa</taxon>
        <taxon>Mollusca</taxon>
        <taxon>Gastropoda</taxon>
        <taxon>Heterobranchia</taxon>
        <taxon>Euthyneura</taxon>
        <taxon>Panpulmonata</taxon>
        <taxon>Sacoglossa</taxon>
        <taxon>Placobranchoidea</taxon>
        <taxon>Plakobranchidae</taxon>
        <taxon>Plakobranchus</taxon>
    </lineage>
</organism>